<evidence type="ECO:0000256" key="5">
    <source>
        <dbReference type="ARBA" id="ARBA00022833"/>
    </source>
</evidence>
<feature type="compositionally biased region" description="Basic residues" evidence="9">
    <location>
        <begin position="149"/>
        <end position="162"/>
    </location>
</feature>
<feature type="domain" description="C2H2-type" evidence="10">
    <location>
        <begin position="306"/>
        <end position="333"/>
    </location>
</feature>
<dbReference type="VEuPathDB" id="VectorBase:AAEL001811"/>
<dbReference type="InterPro" id="IPR013087">
    <property type="entry name" value="Znf_C2H2_type"/>
</dbReference>
<dbReference type="PANTHER" id="PTHR24379">
    <property type="entry name" value="KRAB AND ZINC FINGER DOMAIN-CONTAINING"/>
    <property type="match status" value="1"/>
</dbReference>
<keyword evidence="8" id="KW-0539">Nucleus</keyword>
<feature type="domain" description="C2H2-type" evidence="10">
    <location>
        <begin position="362"/>
        <end position="390"/>
    </location>
</feature>
<reference evidence="11" key="2">
    <citation type="submission" date="2020-05" db="UniProtKB">
        <authorList>
            <consortium name="EnsemblMetazoa"/>
        </authorList>
    </citation>
    <scope>IDENTIFICATION</scope>
    <source>
        <strain evidence="11">LVP_AGWG</strain>
    </source>
</reference>
<dbReference type="InParanoid" id="A0A1S4EZV0"/>
<feature type="compositionally biased region" description="Basic and acidic residues" evidence="9">
    <location>
        <begin position="136"/>
        <end position="148"/>
    </location>
</feature>
<keyword evidence="7" id="KW-0804">Transcription</keyword>
<dbReference type="PROSITE" id="PS50157">
    <property type="entry name" value="ZINC_FINGER_C2H2_2"/>
    <property type="match status" value="5"/>
</dbReference>
<evidence type="ECO:0000256" key="8">
    <source>
        <dbReference type="ARBA" id="ARBA00023242"/>
    </source>
</evidence>
<feature type="domain" description="C2H2-type" evidence="10">
    <location>
        <begin position="334"/>
        <end position="361"/>
    </location>
</feature>
<evidence type="ECO:0000256" key="3">
    <source>
        <dbReference type="ARBA" id="ARBA00022737"/>
    </source>
</evidence>
<evidence type="ECO:0000259" key="10">
    <source>
        <dbReference type="PROSITE" id="PS50157"/>
    </source>
</evidence>
<protein>
    <recommendedName>
        <fullName evidence="10">C2H2-type domain-containing protein</fullName>
    </recommendedName>
</protein>
<evidence type="ECO:0000256" key="7">
    <source>
        <dbReference type="ARBA" id="ARBA00023163"/>
    </source>
</evidence>
<feature type="domain" description="C2H2-type" evidence="10">
    <location>
        <begin position="278"/>
        <end position="306"/>
    </location>
</feature>
<evidence type="ECO:0000313" key="12">
    <source>
        <dbReference type="Proteomes" id="UP000008820"/>
    </source>
</evidence>
<dbReference type="Pfam" id="PF00096">
    <property type="entry name" value="zf-C2H2"/>
    <property type="match status" value="2"/>
</dbReference>
<evidence type="ECO:0000256" key="6">
    <source>
        <dbReference type="ARBA" id="ARBA00023015"/>
    </source>
</evidence>
<dbReference type="SMART" id="SM00355">
    <property type="entry name" value="ZnF_C2H2"/>
    <property type="match status" value="6"/>
</dbReference>
<sequence length="407" mass="47920">MFFISISVPFGSDFVIKMNNCRVCLKPCKANSLFKNRFFREKFQDILCMWVDPKQDSSLVDVCKECEADVVEFYSFKHQCRNIIRGITDPTPMIEDHEKFCPPENADKDNEPNESNTLQSLLDNCAETVELSIETLENRNNDETEKPAPKSKKMIQSRKLKRSLSTSNARRRKYRFKTPEERLREKMRTKRPIRRKTAAEKAMDPEEYKKYYYHMTIEKYKKTCELCGKRIHSDRMDGHMNGHRGLTPYTCENCGLKFNCKINLRAHIQRMHITGHEVKCPQCDKEFTNEKKLKLHISSVHDEKKFQCSLCGLKILNKYSLQRHMNIHTQTRDFVCPHCGKAFYCKSVLTIHLRTHSGETPYVCNTCSKGFIHRRIYVMHMQKFHPGEPLMQLNGIKAMKDTLMKKY</sequence>
<evidence type="ECO:0000256" key="2">
    <source>
        <dbReference type="ARBA" id="ARBA00022723"/>
    </source>
</evidence>
<feature type="domain" description="C2H2-type" evidence="10">
    <location>
        <begin position="249"/>
        <end position="277"/>
    </location>
</feature>
<dbReference type="PANTHER" id="PTHR24379:SF121">
    <property type="entry name" value="C2H2-TYPE DOMAIN-CONTAINING PROTEIN"/>
    <property type="match status" value="1"/>
</dbReference>
<reference evidence="11 12" key="1">
    <citation type="submission" date="2017-06" db="EMBL/GenBank/DDBJ databases">
        <title>Aedes aegypti genome working group (AGWG) sequencing and assembly.</title>
        <authorList>
            <consortium name="Aedes aegypti Genome Working Group (AGWG)"/>
            <person name="Matthews B.J."/>
        </authorList>
    </citation>
    <scope>NUCLEOTIDE SEQUENCE [LARGE SCALE GENOMIC DNA]</scope>
    <source>
        <strain evidence="11 12">LVP_AGWG</strain>
    </source>
</reference>
<dbReference type="InterPro" id="IPR036236">
    <property type="entry name" value="Znf_C2H2_sf"/>
</dbReference>
<proteinExistence type="predicted"/>
<feature type="compositionally biased region" description="Basic residues" evidence="9">
    <location>
        <begin position="187"/>
        <end position="196"/>
    </location>
</feature>
<name>A0A1S4EZV0_AEDAE</name>
<evidence type="ECO:0000256" key="4">
    <source>
        <dbReference type="ARBA" id="ARBA00022771"/>
    </source>
</evidence>
<keyword evidence="6" id="KW-0805">Transcription regulation</keyword>
<dbReference type="InterPro" id="IPR012934">
    <property type="entry name" value="Znf_AD"/>
</dbReference>
<keyword evidence="2" id="KW-0479">Metal-binding</keyword>
<dbReference type="EnsemblMetazoa" id="AAEL001811-RA">
    <property type="protein sequence ID" value="AAEL001811-PA"/>
    <property type="gene ID" value="AAEL001811"/>
</dbReference>
<evidence type="ECO:0000256" key="9">
    <source>
        <dbReference type="SAM" id="MobiDB-lite"/>
    </source>
</evidence>
<evidence type="ECO:0000256" key="1">
    <source>
        <dbReference type="ARBA" id="ARBA00004123"/>
    </source>
</evidence>
<dbReference type="Proteomes" id="UP000008820">
    <property type="component" value="Chromosome 2"/>
</dbReference>
<dbReference type="OrthoDB" id="6077919at2759"/>
<feature type="region of interest" description="Disordered" evidence="9">
    <location>
        <begin position="136"/>
        <end position="201"/>
    </location>
</feature>
<dbReference type="Gene3D" id="3.30.160.60">
    <property type="entry name" value="Classic Zinc Finger"/>
    <property type="match status" value="5"/>
</dbReference>
<keyword evidence="5" id="KW-0862">Zinc</keyword>
<dbReference type="PROSITE" id="PS00028">
    <property type="entry name" value="ZINC_FINGER_C2H2_1"/>
    <property type="match status" value="5"/>
</dbReference>
<keyword evidence="12" id="KW-1185">Reference proteome</keyword>
<dbReference type="SMART" id="SM00868">
    <property type="entry name" value="zf-AD"/>
    <property type="match status" value="1"/>
</dbReference>
<dbReference type="AlphaFoldDB" id="A0A1S4EZV0"/>
<dbReference type="GO" id="GO:0005634">
    <property type="term" value="C:nucleus"/>
    <property type="evidence" value="ECO:0007669"/>
    <property type="project" value="UniProtKB-SubCell"/>
</dbReference>
<comment type="subcellular location">
    <subcellularLocation>
        <location evidence="1">Nucleus</location>
    </subcellularLocation>
</comment>
<gene>
    <name evidence="11" type="primary">5572458</name>
</gene>
<dbReference type="FunFam" id="3.30.160.60:FF:000060">
    <property type="entry name" value="zinc finger protein 436"/>
    <property type="match status" value="1"/>
</dbReference>
<keyword evidence="3" id="KW-0677">Repeat</keyword>
<feature type="compositionally biased region" description="Basic and acidic residues" evidence="9">
    <location>
        <begin position="177"/>
        <end position="186"/>
    </location>
</feature>
<keyword evidence="4" id="KW-0863">Zinc-finger</keyword>
<dbReference type="SUPFAM" id="SSF57667">
    <property type="entry name" value="beta-beta-alpha zinc fingers"/>
    <property type="match status" value="3"/>
</dbReference>
<accession>A0A1S4EZV0</accession>
<evidence type="ECO:0000313" key="11">
    <source>
        <dbReference type="EnsemblMetazoa" id="AAEL001811-PA"/>
    </source>
</evidence>
<dbReference type="GO" id="GO:0008270">
    <property type="term" value="F:zinc ion binding"/>
    <property type="evidence" value="ECO:0007669"/>
    <property type="project" value="UniProtKB-KW"/>
</dbReference>
<organism evidence="11 12">
    <name type="scientific">Aedes aegypti</name>
    <name type="common">Yellowfever mosquito</name>
    <name type="synonym">Culex aegypti</name>
    <dbReference type="NCBI Taxonomy" id="7159"/>
    <lineage>
        <taxon>Eukaryota</taxon>
        <taxon>Metazoa</taxon>
        <taxon>Ecdysozoa</taxon>
        <taxon>Arthropoda</taxon>
        <taxon>Hexapoda</taxon>
        <taxon>Insecta</taxon>
        <taxon>Pterygota</taxon>
        <taxon>Neoptera</taxon>
        <taxon>Endopterygota</taxon>
        <taxon>Diptera</taxon>
        <taxon>Nematocera</taxon>
        <taxon>Culicoidea</taxon>
        <taxon>Culicidae</taxon>
        <taxon>Culicinae</taxon>
        <taxon>Aedini</taxon>
        <taxon>Aedes</taxon>
        <taxon>Stegomyia</taxon>
    </lineage>
</organism>